<organism evidence="3 4">
    <name type="scientific">Flemingia macrophylla</name>
    <dbReference type="NCBI Taxonomy" id="520843"/>
    <lineage>
        <taxon>Eukaryota</taxon>
        <taxon>Viridiplantae</taxon>
        <taxon>Streptophyta</taxon>
        <taxon>Embryophyta</taxon>
        <taxon>Tracheophyta</taxon>
        <taxon>Spermatophyta</taxon>
        <taxon>Magnoliopsida</taxon>
        <taxon>eudicotyledons</taxon>
        <taxon>Gunneridae</taxon>
        <taxon>Pentapetalae</taxon>
        <taxon>rosids</taxon>
        <taxon>fabids</taxon>
        <taxon>Fabales</taxon>
        <taxon>Fabaceae</taxon>
        <taxon>Papilionoideae</taxon>
        <taxon>50 kb inversion clade</taxon>
        <taxon>NPAAA clade</taxon>
        <taxon>indigoferoid/millettioid clade</taxon>
        <taxon>Phaseoleae</taxon>
        <taxon>Flemingia</taxon>
    </lineage>
</organism>
<dbReference type="InterPro" id="IPR036457">
    <property type="entry name" value="PPM-type-like_dom_sf"/>
</dbReference>
<evidence type="ECO:0000259" key="2">
    <source>
        <dbReference type="PROSITE" id="PS51746"/>
    </source>
</evidence>
<dbReference type="PANTHER" id="PTHR13832:SF301">
    <property type="entry name" value="PROTEIN PHOSPHATASE 2C 29"/>
    <property type="match status" value="1"/>
</dbReference>
<evidence type="ECO:0000256" key="1">
    <source>
        <dbReference type="SAM" id="MobiDB-lite"/>
    </source>
</evidence>
<dbReference type="PROSITE" id="PS51746">
    <property type="entry name" value="PPM_2"/>
    <property type="match status" value="1"/>
</dbReference>
<gene>
    <name evidence="3" type="ORF">Fmac_027296</name>
</gene>
<dbReference type="EMBL" id="JBGMDY010000009">
    <property type="protein sequence ID" value="KAL2322917.1"/>
    <property type="molecule type" value="Genomic_DNA"/>
</dbReference>
<proteinExistence type="predicted"/>
<reference evidence="3 4" key="1">
    <citation type="submission" date="2024-08" db="EMBL/GenBank/DDBJ databases">
        <title>Insights into the chromosomal genome structure of Flemingia macrophylla.</title>
        <authorList>
            <person name="Ding Y."/>
            <person name="Zhao Y."/>
            <person name="Bi W."/>
            <person name="Wu M."/>
            <person name="Zhao G."/>
            <person name="Gong Y."/>
            <person name="Li W."/>
            <person name="Zhang P."/>
        </authorList>
    </citation>
    <scope>NUCLEOTIDE SEQUENCE [LARGE SCALE GENOMIC DNA]</scope>
    <source>
        <strain evidence="3">DYQJB</strain>
        <tissue evidence="3">Leaf</tissue>
    </source>
</reference>
<dbReference type="AlphaFoldDB" id="A0ABD1LHA6"/>
<comment type="caution">
    <text evidence="3">The sequence shown here is derived from an EMBL/GenBank/DDBJ whole genome shotgun (WGS) entry which is preliminary data.</text>
</comment>
<dbReference type="PANTHER" id="PTHR13832">
    <property type="entry name" value="PROTEIN PHOSPHATASE 2C"/>
    <property type="match status" value="1"/>
</dbReference>
<keyword evidence="4" id="KW-1185">Reference proteome</keyword>
<dbReference type="InterPro" id="IPR015655">
    <property type="entry name" value="PP2C"/>
</dbReference>
<protein>
    <recommendedName>
        <fullName evidence="2">PPM-type phosphatase domain-containing protein</fullName>
    </recommendedName>
</protein>
<dbReference type="Gene3D" id="3.60.40.10">
    <property type="entry name" value="PPM-type phosphatase domain"/>
    <property type="match status" value="1"/>
</dbReference>
<feature type="compositionally biased region" description="Basic and acidic residues" evidence="1">
    <location>
        <begin position="367"/>
        <end position="385"/>
    </location>
</feature>
<sequence length="691" mass="76180">MGSGVSRLCGCYRREEEPEVIFSGGEALDETLGHSFCYVRSSARFLSPTNSDRFLSPSASLRFSPTRPEFHETGFKSISGASVSANSSIPTTVIHFDDKANLVNGFETTPSFSALPLHPVPRGAEVAGFFLSGPIEPNAVSGPLPAPASAAADSGVAFSAPLTGLYAKKTAKKEVISGFRKAFNRNAPEKKRPWVVPVLNFAARRENLPPLPLPPPPPAESNVQWALGKAGEDRVHVVVSEEQGWLFVGIYDGFNGPDAPEFLMGHLYRAVHGELQGLFWEKEAKGDEVEPKGTESKRRRLWELLAEDGLDLSGSDRFAFSVDDVLSVNNANAGSAVSRRWLLLSKLKQGLSKQKEGHQRPWNLGNGEREKEKEKEKENNVEKPCGRKQKVGPVDHGLVLSALSRALEVTENAYLDMTDKLLETNPELALMGSCLLVVLMRDEDVYVMNVGDSRAIVAHYESKEVDSGSKGGVESSGGAESIVEESLGFGQSGRALKLRSEGPAQQMRLVALQLSTDHSTSIEEEIIRIKNEHPDDSQCIVNDRVKGRLKVTRAFGAGFLKQPKWNDAVLEMFRNEYIGTAPYISCSPSLRHHRLCQRDQFLILSSDGLYQYLNNEEVVSHVESFMEKFPEGDPAQHLIEEVLLRAAKKAGMDFHELLDIPQGDRRKYHDDVTVMVISLEGRIWKSSGKYP</sequence>
<accession>A0ABD1LHA6</accession>
<dbReference type="Proteomes" id="UP001603857">
    <property type="component" value="Unassembled WGS sequence"/>
</dbReference>
<dbReference type="SMART" id="SM00332">
    <property type="entry name" value="PP2Cc"/>
    <property type="match status" value="1"/>
</dbReference>
<name>A0ABD1LHA6_9FABA</name>
<feature type="region of interest" description="Disordered" evidence="1">
    <location>
        <begin position="354"/>
        <end position="388"/>
    </location>
</feature>
<evidence type="ECO:0000313" key="4">
    <source>
        <dbReference type="Proteomes" id="UP001603857"/>
    </source>
</evidence>
<dbReference type="Pfam" id="PF00481">
    <property type="entry name" value="PP2C"/>
    <property type="match status" value="1"/>
</dbReference>
<dbReference type="SUPFAM" id="SSF81606">
    <property type="entry name" value="PP2C-like"/>
    <property type="match status" value="1"/>
</dbReference>
<dbReference type="InterPro" id="IPR001932">
    <property type="entry name" value="PPM-type_phosphatase-like_dom"/>
</dbReference>
<evidence type="ECO:0000313" key="3">
    <source>
        <dbReference type="EMBL" id="KAL2322917.1"/>
    </source>
</evidence>
<feature type="domain" description="PPM-type phosphatase" evidence="2">
    <location>
        <begin position="217"/>
        <end position="679"/>
    </location>
</feature>
<dbReference type="CDD" id="cd00143">
    <property type="entry name" value="PP2Cc"/>
    <property type="match status" value="1"/>
</dbReference>